<protein>
    <submittedName>
        <fullName evidence="1">Phage baseplate assembly protein W</fullName>
    </submittedName>
</protein>
<name>A0A7X0KM43_9HYPH</name>
<accession>A0A7X0KM43</accession>
<dbReference type="AlphaFoldDB" id="A0A7X0KM43"/>
<gene>
    <name evidence="1" type="ORF">GGR00_003546</name>
</gene>
<comment type="caution">
    <text evidence="1">The sequence shown here is derived from an EMBL/GenBank/DDBJ whole genome shotgun (WGS) entry which is preliminary data.</text>
</comment>
<dbReference type="EMBL" id="JACHOU010000009">
    <property type="protein sequence ID" value="MBB6355741.1"/>
    <property type="molecule type" value="Genomic_DNA"/>
</dbReference>
<dbReference type="Proteomes" id="UP000536262">
    <property type="component" value="Unassembled WGS sequence"/>
</dbReference>
<reference evidence="1 2" key="1">
    <citation type="submission" date="2020-08" db="EMBL/GenBank/DDBJ databases">
        <title>Genomic Encyclopedia of Type Strains, Phase IV (KMG-IV): sequencing the most valuable type-strain genomes for metagenomic binning, comparative biology and taxonomic classification.</title>
        <authorList>
            <person name="Goeker M."/>
        </authorList>
    </citation>
    <scope>NUCLEOTIDE SEQUENCE [LARGE SCALE GENOMIC DNA]</scope>
    <source>
        <strain evidence="1 2">DSM 7051</strain>
    </source>
</reference>
<sequence length="74" mass="7936">MQQPECAGVDGNAVSIGDGGAEEQNCLFDALQVVTKCAMREAALYGLRRVEPCMELEKVAPAAAMDFADERAWS</sequence>
<evidence type="ECO:0000313" key="2">
    <source>
        <dbReference type="Proteomes" id="UP000536262"/>
    </source>
</evidence>
<organism evidence="1 2">
    <name type="scientific">Aminobacter aganoensis</name>
    <dbReference type="NCBI Taxonomy" id="83264"/>
    <lineage>
        <taxon>Bacteria</taxon>
        <taxon>Pseudomonadati</taxon>
        <taxon>Pseudomonadota</taxon>
        <taxon>Alphaproteobacteria</taxon>
        <taxon>Hyphomicrobiales</taxon>
        <taxon>Phyllobacteriaceae</taxon>
        <taxon>Aminobacter</taxon>
    </lineage>
</organism>
<keyword evidence="2" id="KW-1185">Reference proteome</keyword>
<proteinExistence type="predicted"/>
<evidence type="ECO:0000313" key="1">
    <source>
        <dbReference type="EMBL" id="MBB6355741.1"/>
    </source>
</evidence>